<organism evidence="1">
    <name type="scientific">Arundo donax</name>
    <name type="common">Giant reed</name>
    <name type="synonym">Donax arundinaceus</name>
    <dbReference type="NCBI Taxonomy" id="35708"/>
    <lineage>
        <taxon>Eukaryota</taxon>
        <taxon>Viridiplantae</taxon>
        <taxon>Streptophyta</taxon>
        <taxon>Embryophyta</taxon>
        <taxon>Tracheophyta</taxon>
        <taxon>Spermatophyta</taxon>
        <taxon>Magnoliopsida</taxon>
        <taxon>Liliopsida</taxon>
        <taxon>Poales</taxon>
        <taxon>Poaceae</taxon>
        <taxon>PACMAD clade</taxon>
        <taxon>Arundinoideae</taxon>
        <taxon>Arundineae</taxon>
        <taxon>Arundo</taxon>
    </lineage>
</organism>
<protein>
    <submittedName>
        <fullName evidence="1">Uncharacterized protein</fullName>
    </submittedName>
</protein>
<dbReference type="EMBL" id="GBRH01243542">
    <property type="protein sequence ID" value="JAD54353.1"/>
    <property type="molecule type" value="Transcribed_RNA"/>
</dbReference>
<dbReference type="AlphaFoldDB" id="A0A0A9AWU2"/>
<reference evidence="1" key="1">
    <citation type="submission" date="2014-09" db="EMBL/GenBank/DDBJ databases">
        <authorList>
            <person name="Magalhaes I.L.F."/>
            <person name="Oliveira U."/>
            <person name="Santos F.R."/>
            <person name="Vidigal T.H.D.A."/>
            <person name="Brescovit A.D."/>
            <person name="Santos A.J."/>
        </authorList>
    </citation>
    <scope>NUCLEOTIDE SEQUENCE</scope>
    <source>
        <tissue evidence="1">Shoot tissue taken approximately 20 cm above the soil surface</tissue>
    </source>
</reference>
<proteinExistence type="predicted"/>
<evidence type="ECO:0000313" key="1">
    <source>
        <dbReference type="EMBL" id="JAD54353.1"/>
    </source>
</evidence>
<accession>A0A0A9AWU2</accession>
<sequence length="18" mass="2111">MFFSRNCKLESTTIPTHV</sequence>
<reference evidence="1" key="2">
    <citation type="journal article" date="2015" name="Data Brief">
        <title>Shoot transcriptome of the giant reed, Arundo donax.</title>
        <authorList>
            <person name="Barrero R.A."/>
            <person name="Guerrero F.D."/>
            <person name="Moolhuijzen P."/>
            <person name="Goolsby J.A."/>
            <person name="Tidwell J."/>
            <person name="Bellgard S.E."/>
            <person name="Bellgard M.I."/>
        </authorList>
    </citation>
    <scope>NUCLEOTIDE SEQUENCE</scope>
    <source>
        <tissue evidence="1">Shoot tissue taken approximately 20 cm above the soil surface</tissue>
    </source>
</reference>
<name>A0A0A9AWU2_ARUDO</name>